<dbReference type="EMBL" id="AHOT01000001">
    <property type="protein sequence ID" value="EIM18774.1"/>
    <property type="molecule type" value="Genomic_DNA"/>
</dbReference>
<dbReference type="InterPro" id="IPR010732">
    <property type="entry name" value="T6SS_TssG-like"/>
</dbReference>
<evidence type="ECO:0000313" key="1">
    <source>
        <dbReference type="EMBL" id="EIM18774.1"/>
    </source>
</evidence>
<gene>
    <name evidence="1" type="ORF">PchlO6_6100</name>
</gene>
<dbReference type="NCBIfam" id="TIGR03347">
    <property type="entry name" value="VI_chp_1"/>
    <property type="match status" value="1"/>
</dbReference>
<sequence length="339" mass="38642">MHECPVLECREPAPLLKESQPSRLRESRIEGLSNRQDFFELLRRIERAQPDAPRLGVVKDRSHERLSITQPADLAFASREVVTVEQAPPQVMIKARHFGLFAPYGPLPIHVTEHARNEAIARRNQAFEQFVSIMSQRFAVLHYRAWAQLNSMVGHDHDDQRNPFLQRLWQAVGVAPGGADNPHVRRLRAAYGGAYLPARRSLHQLQKILAAYFNVPIRITQRHAQWIEDGRQHHSQRLGALGKTRIGSRFFDAQYGAHIQIGPLPAGQYQQYQRGSARLQALVGICHDFMSHQLVLDISLLVTTESVMAMTLGHQRLSRDGWLKPKSGIYQQRVYQCAT</sequence>
<dbReference type="Pfam" id="PF06996">
    <property type="entry name" value="T6SS_TssG"/>
    <property type="match status" value="1"/>
</dbReference>
<name>A0AB33X0H4_9PSED</name>
<proteinExistence type="predicted"/>
<evidence type="ECO:0000313" key="2">
    <source>
        <dbReference type="Proteomes" id="UP000003790"/>
    </source>
</evidence>
<dbReference type="PANTHER" id="PTHR35564:SF4">
    <property type="entry name" value="CYTOPLASMIC PROTEIN"/>
    <property type="match status" value="1"/>
</dbReference>
<dbReference type="PANTHER" id="PTHR35564">
    <property type="match status" value="1"/>
</dbReference>
<comment type="caution">
    <text evidence="1">The sequence shown here is derived from an EMBL/GenBank/DDBJ whole genome shotgun (WGS) entry which is preliminary data.</text>
</comment>
<accession>A0AB33X0H4</accession>
<organism evidence="1 2">
    <name type="scientific">Pseudomonas chlororaphis O6</name>
    <dbReference type="NCBI Taxonomy" id="1037915"/>
    <lineage>
        <taxon>Bacteria</taxon>
        <taxon>Pseudomonadati</taxon>
        <taxon>Pseudomonadota</taxon>
        <taxon>Gammaproteobacteria</taxon>
        <taxon>Pseudomonadales</taxon>
        <taxon>Pseudomonadaceae</taxon>
        <taxon>Pseudomonas</taxon>
    </lineage>
</organism>
<dbReference type="AlphaFoldDB" id="A0AB33X0H4"/>
<dbReference type="Proteomes" id="UP000003790">
    <property type="component" value="Chromosome"/>
</dbReference>
<reference evidence="1 2" key="1">
    <citation type="journal article" date="2012" name="PLoS Genet.">
        <title>Comparative Genomics of Plant-Associated Pseudomonas spp.: Insights into Diversity and Inheritance of Traits Involved in Multitrophic Interactions.</title>
        <authorList>
            <person name="Loper J.E."/>
            <person name="Hassan K.A."/>
            <person name="Mavrodi D.V."/>
            <person name="Davis E.W.II."/>
            <person name="Lim C.K."/>
            <person name="Shaffer B.T."/>
            <person name="Elbourne L.D."/>
            <person name="Stockwell V.O."/>
            <person name="Hartney S.L."/>
            <person name="Breakwell K."/>
            <person name="Henkels M.D."/>
            <person name="Tetu S.G."/>
            <person name="Rangel L.I."/>
            <person name="Kidarsa T.A."/>
            <person name="Wilson N.L."/>
            <person name="van de Mortel J.E."/>
            <person name="Song C."/>
            <person name="Blumhagen R."/>
            <person name="Radune D."/>
            <person name="Hostetler J.B."/>
            <person name="Brinkac L.M."/>
            <person name="Durkin A.S."/>
            <person name="Kluepfel D.A."/>
            <person name="Wechter W.P."/>
            <person name="Anderson A.J."/>
            <person name="Kim Y.C."/>
            <person name="Pierson L.S.III."/>
            <person name="Pierson E.A."/>
            <person name="Lindow S.E."/>
            <person name="Kobayashi D.Y."/>
            <person name="Raaijmakers J.M."/>
            <person name="Weller D.M."/>
            <person name="Thomashow L.S."/>
            <person name="Allen A.E."/>
            <person name="Paulsen I.T."/>
        </authorList>
    </citation>
    <scope>NUCLEOTIDE SEQUENCE [LARGE SCALE GENOMIC DNA]</scope>
    <source>
        <strain evidence="1 2">O6</strain>
    </source>
</reference>
<protein>
    <submittedName>
        <fullName evidence="1">Type VI secretion protein, TssG family</fullName>
    </submittedName>
</protein>